<evidence type="ECO:0000259" key="3">
    <source>
        <dbReference type="SMART" id="SM00278"/>
    </source>
</evidence>
<keyword evidence="2" id="KW-0732">Signal</keyword>
<gene>
    <name evidence="4" type="ORF">AC058_07550</name>
</gene>
<dbReference type="SUPFAM" id="SSF47781">
    <property type="entry name" value="RuvA domain 2-like"/>
    <property type="match status" value="1"/>
</dbReference>
<feature type="region of interest" description="Disordered" evidence="1">
    <location>
        <begin position="53"/>
        <end position="73"/>
    </location>
</feature>
<organism evidence="4 5">
    <name type="scientific">Acinetobacter genomosp. 33YU</name>
    <dbReference type="NCBI Taxonomy" id="1675530"/>
    <lineage>
        <taxon>Bacteria</taxon>
        <taxon>Pseudomonadati</taxon>
        <taxon>Pseudomonadota</taxon>
        <taxon>Gammaproteobacteria</taxon>
        <taxon>Moraxellales</taxon>
        <taxon>Moraxellaceae</taxon>
        <taxon>Acinetobacter</taxon>
    </lineage>
</organism>
<dbReference type="InterPro" id="IPR003583">
    <property type="entry name" value="Hlx-hairpin-Hlx_DNA-bd_motif"/>
</dbReference>
<evidence type="ECO:0000256" key="2">
    <source>
        <dbReference type="SAM" id="SignalP"/>
    </source>
</evidence>
<feature type="domain" description="Helix-hairpin-helix DNA-binding motif class 1" evidence="3">
    <location>
        <begin position="84"/>
        <end position="103"/>
    </location>
</feature>
<sequence length="136" mass="15598">MRYSMRHWKNNCFILMMLSLGVISPSVFAQSFDQNFQEWKAKQQMYDQKLNISKPSHSYGSKNSYTKSSNDSTGQIHLNQATVNEFQQLKGVGEKKAQAIVEYRQKNGSFKNIDEIKNVKGIGPAIFEKNKSRLAL</sequence>
<dbReference type="GO" id="GO:0015628">
    <property type="term" value="P:protein secretion by the type II secretion system"/>
    <property type="evidence" value="ECO:0007669"/>
    <property type="project" value="TreeGrafter"/>
</dbReference>
<feature type="chain" id="PRO_5012460223" evidence="2">
    <location>
        <begin position="30"/>
        <end position="136"/>
    </location>
</feature>
<dbReference type="PANTHER" id="PTHR21180:SF32">
    <property type="entry name" value="ENDONUCLEASE_EXONUCLEASE_PHOSPHATASE FAMILY DOMAIN-CONTAINING PROTEIN 1"/>
    <property type="match status" value="1"/>
</dbReference>
<dbReference type="SMART" id="SM00278">
    <property type="entry name" value="HhH1"/>
    <property type="match status" value="2"/>
</dbReference>
<dbReference type="InterPro" id="IPR004509">
    <property type="entry name" value="Competence_ComEA_HhH"/>
</dbReference>
<feature type="signal peptide" evidence="2">
    <location>
        <begin position="1"/>
        <end position="29"/>
    </location>
</feature>
<feature type="domain" description="Helix-hairpin-helix DNA-binding motif class 1" evidence="3">
    <location>
        <begin position="114"/>
        <end position="133"/>
    </location>
</feature>
<proteinExistence type="predicted"/>
<dbReference type="Proteomes" id="UP000189376">
    <property type="component" value="Unassembled WGS sequence"/>
</dbReference>
<keyword evidence="5" id="KW-1185">Reference proteome</keyword>
<dbReference type="InterPro" id="IPR010994">
    <property type="entry name" value="RuvA_2-like"/>
</dbReference>
<evidence type="ECO:0000313" key="5">
    <source>
        <dbReference type="Proteomes" id="UP000189376"/>
    </source>
</evidence>
<accession>A0A1V2UXV0</accession>
<comment type="caution">
    <text evidence="4">The sequence shown here is derived from an EMBL/GenBank/DDBJ whole genome shotgun (WGS) entry which is preliminary data.</text>
</comment>
<dbReference type="GO" id="GO:0015627">
    <property type="term" value="C:type II protein secretion system complex"/>
    <property type="evidence" value="ECO:0007669"/>
    <property type="project" value="TreeGrafter"/>
</dbReference>
<evidence type="ECO:0000256" key="1">
    <source>
        <dbReference type="SAM" id="MobiDB-lite"/>
    </source>
</evidence>
<name>A0A1V2UXV0_9GAMM</name>
<dbReference type="AlphaFoldDB" id="A0A1V2UXV0"/>
<dbReference type="PANTHER" id="PTHR21180">
    <property type="entry name" value="ENDONUCLEASE/EXONUCLEASE/PHOSPHATASE FAMILY DOMAIN-CONTAINING PROTEIN 1"/>
    <property type="match status" value="1"/>
</dbReference>
<dbReference type="NCBIfam" id="TIGR00426">
    <property type="entry name" value="competence protein ComEA helix-hairpin-helix repeat region"/>
    <property type="match status" value="1"/>
</dbReference>
<dbReference type="Pfam" id="PF12836">
    <property type="entry name" value="HHH_3"/>
    <property type="match status" value="1"/>
</dbReference>
<dbReference type="Gene3D" id="1.10.150.280">
    <property type="entry name" value="AF1531-like domain"/>
    <property type="match status" value="1"/>
</dbReference>
<dbReference type="InterPro" id="IPR051675">
    <property type="entry name" value="Endo/Exo/Phosphatase_dom_1"/>
</dbReference>
<dbReference type="RefSeq" id="WP_077169023.1">
    <property type="nucleotide sequence ID" value="NZ_LFZS01000004.1"/>
</dbReference>
<dbReference type="GO" id="GO:0006281">
    <property type="term" value="P:DNA repair"/>
    <property type="evidence" value="ECO:0007669"/>
    <property type="project" value="InterPro"/>
</dbReference>
<dbReference type="GO" id="GO:0003677">
    <property type="term" value="F:DNA binding"/>
    <property type="evidence" value="ECO:0007669"/>
    <property type="project" value="InterPro"/>
</dbReference>
<reference evidence="4 5" key="1">
    <citation type="submission" date="2015-07" db="EMBL/GenBank/DDBJ databases">
        <title>Acinetobacter yuneri, a novel member of Acinetobacter calcoaceticus-Acinetobacter baumannii complex isolated from clinical specimen.</title>
        <authorList>
            <person name="Yu Y."/>
        </authorList>
    </citation>
    <scope>NUCLEOTIDE SEQUENCE [LARGE SCALE GENOMIC DNA]</scope>
    <source>
        <strain evidence="4 5">A362</strain>
    </source>
</reference>
<dbReference type="EMBL" id="LFZS01000004">
    <property type="protein sequence ID" value="ONN54785.1"/>
    <property type="molecule type" value="Genomic_DNA"/>
</dbReference>
<evidence type="ECO:0000313" key="4">
    <source>
        <dbReference type="EMBL" id="ONN54785.1"/>
    </source>
</evidence>
<protein>
    <submittedName>
        <fullName evidence="4">Transporter</fullName>
    </submittedName>
</protein>